<accession>A0A433ES97</accession>
<gene>
    <name evidence="2" type="ORF">D6D54_03290</name>
</gene>
<organism evidence="2 3">
    <name type="scientific">Spiroplasma poulsonii</name>
    <dbReference type="NCBI Taxonomy" id="2138"/>
    <lineage>
        <taxon>Bacteria</taxon>
        <taxon>Bacillati</taxon>
        <taxon>Mycoplasmatota</taxon>
        <taxon>Mollicutes</taxon>
        <taxon>Entomoplasmatales</taxon>
        <taxon>Spiroplasmataceae</taxon>
        <taxon>Spiroplasma</taxon>
    </lineage>
</organism>
<dbReference type="EMBL" id="RAHC01000002">
    <property type="protein sequence ID" value="RUP77585.1"/>
    <property type="molecule type" value="Genomic_DNA"/>
</dbReference>
<sequence>MPDISKYKYIYILTDDTWEDLLVNKQSNECRYRLVTFHIGKDARGRLLNKRQFYWSVPKGAKINTKKFVREVARQLLKFYGATYKEKELFLCGDGAGWIKITAQELKSNYVLDYFHLSQYIHKAFNKKCHLHPNYRNLFDILTTEIKTEILNGDVAKVITFLSDFKKITEYSDEFKIDSEHYNKLIRYLKNQQKGIESYRHKGYIGSCSEAMISHSIKAYMGYGAKIYKYESFNVILDLAMAKTNGLDPLKVLKDNIIAYHEQEIKYYRQNIWKWYKHWKKDY</sequence>
<comment type="caution">
    <text evidence="2">The sequence shown here is derived from an EMBL/GenBank/DDBJ whole genome shotgun (WGS) entry which is preliminary data.</text>
</comment>
<evidence type="ECO:0008006" key="4">
    <source>
        <dbReference type="Google" id="ProtNLM"/>
    </source>
</evidence>
<dbReference type="AlphaFoldDB" id="A0A433ES97"/>
<dbReference type="InterPro" id="IPR009620">
    <property type="entry name" value="UPF0236"/>
</dbReference>
<evidence type="ECO:0000313" key="2">
    <source>
        <dbReference type="EMBL" id="RUP77585.1"/>
    </source>
</evidence>
<proteinExistence type="inferred from homology"/>
<dbReference type="RefSeq" id="WP_127092730.1">
    <property type="nucleotide sequence ID" value="NZ_RAHC01000002.1"/>
</dbReference>
<dbReference type="Proteomes" id="UP000274545">
    <property type="component" value="Unassembled WGS sequence"/>
</dbReference>
<dbReference type="NCBIfam" id="NF046004">
    <property type="entry name" value="ICE_Mbov_0401"/>
    <property type="match status" value="1"/>
</dbReference>
<protein>
    <recommendedName>
        <fullName evidence="4">ISLre2 family transposase</fullName>
    </recommendedName>
</protein>
<reference evidence="2 3" key="1">
    <citation type="journal article" date="2019" name="Genome Biol. Evol.">
        <title>Toxin and genome evolution in a Drosophila defensive symbiosis.</title>
        <authorList>
            <person name="Ballinger M.J."/>
            <person name="Gawryluk R.M."/>
            <person name="Perlman S.J."/>
        </authorList>
    </citation>
    <scope>NUCLEOTIDE SEQUENCE [LARGE SCALE GENOMIC DNA]</scope>
    <source>
        <strain evidence="3">sNeo</strain>
    </source>
</reference>
<evidence type="ECO:0000256" key="1">
    <source>
        <dbReference type="ARBA" id="ARBA00006539"/>
    </source>
</evidence>
<dbReference type="Pfam" id="PF06782">
    <property type="entry name" value="UPF0236"/>
    <property type="match status" value="1"/>
</dbReference>
<name>A0A433ES97_9MOLU</name>
<comment type="similarity">
    <text evidence="1">Belongs to the UPF0236 family.</text>
</comment>
<evidence type="ECO:0000313" key="3">
    <source>
        <dbReference type="Proteomes" id="UP000274545"/>
    </source>
</evidence>